<sequence length="164" mass="18807">MMRPPKLSLSAAHVRWEASLSHQEIRSQAGAAAQRSDASHSQGRREFHTWTVKEQAEKRWRAVSGCVKQSWQVIVSNTVFKTPWHHVVTNAEKERMSLVVFYQPEPERIVGLPGELVHEERPPFFKRCLVQTLADGYWDTFAVGDRTVDFLNVRINDEAVVAKN</sequence>
<dbReference type="HOGENOM" id="CLU_1621292_0_0_1"/>
<dbReference type="EMBL" id="CM000883">
    <property type="protein sequence ID" value="KQJ87422.1"/>
    <property type="molecule type" value="Genomic_DNA"/>
</dbReference>
<reference evidence="2 3" key="1">
    <citation type="journal article" date="2010" name="Nature">
        <title>Genome sequencing and analysis of the model grass Brachypodium distachyon.</title>
        <authorList>
            <consortium name="International Brachypodium Initiative"/>
        </authorList>
    </citation>
    <scope>NUCLEOTIDE SEQUENCE [LARGE SCALE GENOMIC DNA]</scope>
    <source>
        <strain evidence="2 3">Bd21</strain>
    </source>
</reference>
<evidence type="ECO:0000313" key="4">
    <source>
        <dbReference type="Proteomes" id="UP000008810"/>
    </source>
</evidence>
<evidence type="ECO:0000313" key="3">
    <source>
        <dbReference type="EnsemblPlants" id="KQJ87422"/>
    </source>
</evidence>
<keyword evidence="4" id="KW-1185">Reference proteome</keyword>
<name>I1IJM3_BRADI</name>
<dbReference type="InterPro" id="IPR027443">
    <property type="entry name" value="IPNS-like_sf"/>
</dbReference>
<evidence type="ECO:0000256" key="1">
    <source>
        <dbReference type="SAM" id="MobiDB-lite"/>
    </source>
</evidence>
<accession>I1IJM3</accession>
<proteinExistence type="predicted"/>
<dbReference type="Gramene" id="KQJ87422">
    <property type="protein sequence ID" value="KQJ87422"/>
    <property type="gene ID" value="BRADI_4g11020v3"/>
</dbReference>
<dbReference type="Gene3D" id="2.60.120.330">
    <property type="entry name" value="B-lactam Antibiotic, Isopenicillin N Synthase, Chain"/>
    <property type="match status" value="1"/>
</dbReference>
<dbReference type="OrthoDB" id="781841at2759"/>
<dbReference type="EnsemblPlants" id="KQJ87422">
    <property type="protein sequence ID" value="KQJ87422"/>
    <property type="gene ID" value="BRADI_4g11020v3"/>
</dbReference>
<dbReference type="SUPFAM" id="SSF51197">
    <property type="entry name" value="Clavaminate synthase-like"/>
    <property type="match status" value="1"/>
</dbReference>
<dbReference type="Proteomes" id="UP000008810">
    <property type="component" value="Chromosome 4"/>
</dbReference>
<reference evidence="2" key="2">
    <citation type="submission" date="2017-06" db="EMBL/GenBank/DDBJ databases">
        <title>WGS assembly of Brachypodium distachyon.</title>
        <authorList>
            <consortium name="The International Brachypodium Initiative"/>
            <person name="Lucas S."/>
            <person name="Harmon-Smith M."/>
            <person name="Lail K."/>
            <person name="Tice H."/>
            <person name="Grimwood J."/>
            <person name="Bruce D."/>
            <person name="Barry K."/>
            <person name="Shu S."/>
            <person name="Lindquist E."/>
            <person name="Wang M."/>
            <person name="Pitluck S."/>
            <person name="Vogel J.P."/>
            <person name="Garvin D.F."/>
            <person name="Mockler T.C."/>
            <person name="Schmutz J."/>
            <person name="Rokhsar D."/>
            <person name="Bevan M.W."/>
        </authorList>
    </citation>
    <scope>NUCLEOTIDE SEQUENCE</scope>
    <source>
        <strain evidence="2">Bd21</strain>
    </source>
</reference>
<evidence type="ECO:0000313" key="2">
    <source>
        <dbReference type="EMBL" id="KQJ87422.1"/>
    </source>
</evidence>
<dbReference type="STRING" id="15368.I1IJM3"/>
<dbReference type="InParanoid" id="I1IJM3"/>
<dbReference type="AlphaFoldDB" id="I1IJM3"/>
<protein>
    <recommendedName>
        <fullName evidence="5">Isopenicillin N synthase-like Fe(2+) 2OG dioxygenase domain-containing protein</fullName>
    </recommendedName>
</protein>
<dbReference type="eggNOG" id="KOG0143">
    <property type="taxonomic scope" value="Eukaryota"/>
</dbReference>
<reference evidence="3" key="3">
    <citation type="submission" date="2018-08" db="UniProtKB">
        <authorList>
            <consortium name="EnsemblPlants"/>
        </authorList>
    </citation>
    <scope>IDENTIFICATION</scope>
    <source>
        <strain evidence="3">cv. Bd21</strain>
    </source>
</reference>
<gene>
    <name evidence="2" type="ORF">BRADI_4g11020v3</name>
</gene>
<evidence type="ECO:0008006" key="5">
    <source>
        <dbReference type="Google" id="ProtNLM"/>
    </source>
</evidence>
<feature type="region of interest" description="Disordered" evidence="1">
    <location>
        <begin position="25"/>
        <end position="46"/>
    </location>
</feature>
<organism evidence="2">
    <name type="scientific">Brachypodium distachyon</name>
    <name type="common">Purple false brome</name>
    <name type="synonym">Trachynia distachya</name>
    <dbReference type="NCBI Taxonomy" id="15368"/>
    <lineage>
        <taxon>Eukaryota</taxon>
        <taxon>Viridiplantae</taxon>
        <taxon>Streptophyta</taxon>
        <taxon>Embryophyta</taxon>
        <taxon>Tracheophyta</taxon>
        <taxon>Spermatophyta</taxon>
        <taxon>Magnoliopsida</taxon>
        <taxon>Liliopsida</taxon>
        <taxon>Poales</taxon>
        <taxon>Poaceae</taxon>
        <taxon>BOP clade</taxon>
        <taxon>Pooideae</taxon>
        <taxon>Stipodae</taxon>
        <taxon>Brachypodieae</taxon>
        <taxon>Brachypodium</taxon>
    </lineage>
</organism>